<protein>
    <submittedName>
        <fullName evidence="1">Pyridoxamine 5'-phosphate oxidase family protein</fullName>
        <ecNumber evidence="1">1.-.-.-</ecNumber>
    </submittedName>
</protein>
<dbReference type="RefSeq" id="WP_219539475.1">
    <property type="nucleotide sequence ID" value="NZ_JBHUCM010000050.1"/>
</dbReference>
<organism evidence="1 2">
    <name type="scientific">Nonomuraea guangzhouensis</name>
    <dbReference type="NCBI Taxonomy" id="1291555"/>
    <lineage>
        <taxon>Bacteria</taxon>
        <taxon>Bacillati</taxon>
        <taxon>Actinomycetota</taxon>
        <taxon>Actinomycetes</taxon>
        <taxon>Streptosporangiales</taxon>
        <taxon>Streptosporangiaceae</taxon>
        <taxon>Nonomuraea</taxon>
    </lineage>
</organism>
<sequence>MSRQARRLHELPRAESLRRLARVSLGRIVFTQQALPAIRPVNHLVDNRNLIIRTHIGAAIVSAVHDDGVVVAYEADAIDPVSHLGWSVIVQGRAVLIRNPAEIARYQCLLRPWVLNQMDYVVRIHPEIITGFELVNEDGSPSA</sequence>
<keyword evidence="1" id="KW-0560">Oxidoreductase</keyword>
<proteinExistence type="predicted"/>
<accession>A0ABW4GTN7</accession>
<dbReference type="GO" id="GO:0016491">
    <property type="term" value="F:oxidoreductase activity"/>
    <property type="evidence" value="ECO:0007669"/>
    <property type="project" value="UniProtKB-KW"/>
</dbReference>
<name>A0ABW4GTN7_9ACTN</name>
<dbReference type="Proteomes" id="UP001597097">
    <property type="component" value="Unassembled WGS sequence"/>
</dbReference>
<dbReference type="EC" id="1.-.-.-" evidence="1"/>
<dbReference type="InterPro" id="IPR024747">
    <property type="entry name" value="Pyridox_Oxase-rel"/>
</dbReference>
<comment type="caution">
    <text evidence="1">The sequence shown here is derived from an EMBL/GenBank/DDBJ whole genome shotgun (WGS) entry which is preliminary data.</text>
</comment>
<evidence type="ECO:0000313" key="1">
    <source>
        <dbReference type="EMBL" id="MFD1545784.1"/>
    </source>
</evidence>
<dbReference type="Pfam" id="PF12900">
    <property type="entry name" value="Pyridox_ox_2"/>
    <property type="match status" value="1"/>
</dbReference>
<evidence type="ECO:0000313" key="2">
    <source>
        <dbReference type="Proteomes" id="UP001597097"/>
    </source>
</evidence>
<reference evidence="2" key="1">
    <citation type="journal article" date="2019" name="Int. J. Syst. Evol. Microbiol.">
        <title>The Global Catalogue of Microorganisms (GCM) 10K type strain sequencing project: providing services to taxonomists for standard genome sequencing and annotation.</title>
        <authorList>
            <consortium name="The Broad Institute Genomics Platform"/>
            <consortium name="The Broad Institute Genome Sequencing Center for Infectious Disease"/>
            <person name="Wu L."/>
            <person name="Ma J."/>
        </authorList>
    </citation>
    <scope>NUCLEOTIDE SEQUENCE [LARGE SCALE GENOMIC DNA]</scope>
    <source>
        <strain evidence="2">CGMCC 1.15399</strain>
    </source>
</reference>
<dbReference type="EMBL" id="JBHUCM010000050">
    <property type="protein sequence ID" value="MFD1545784.1"/>
    <property type="molecule type" value="Genomic_DNA"/>
</dbReference>
<gene>
    <name evidence="1" type="ORF">ACFSJ0_52690</name>
</gene>
<keyword evidence="2" id="KW-1185">Reference proteome</keyword>